<sequence length="754" mass="80297">MIQARRNSTFLTLALVAMTLAFTFSLSLVAPPSPDADHAFNTEAAMLRLSRILGDERPHPVDTDANDAVRERLLTEIIALGFDPIVRDDFHCTNHFDGVCARVRNVMYWAVPPTNDTTPGVALMSHYDSVPAGPGAGDDGAGVAVGLEVSRILKDRDDLRPVLVLITDGEEIGLIGADSFVNSDPLAARIDAVVNVEARGVRGPISMFQTSNPNGNDIAAIAKTGRTALTNTLTTSIYEAMPNDTDVSRFLDADAPRQVDTTNFAFILGDSFYHTPGDNLANLDHGTVFHSGINALAAVEQFAAHPISGAPEGDRLYFDVLTRGVVSMPAVFGPAIILLSGLLSIIALIRTGTWRGWRGWVLIPLTLIGVGLATVALSAVLGAIKSGAAYSPAHPWALRGAVSAIAVLVAAGLAIWLRDKRDDQTGALLKSWLWVSVLATLGLIVFPSTMTFFIGALFIASFGIIAGLMKRDRWLVGFSALAALIYVLINLPMLGFALAGLGGMAAPFAVLWTIPVVMIVIVLPTQTYARLPLFSVSALTVAMIAAAVFVPIYTSNAPRGLSIQHIVSDAGSFVQLSGRAKPPQAMMDNASPSESASFVFADPVGATHPAYARARWTRPASSAPDIEASLRVLSDTTQRDMRRVSLRVVAPTADRLHLAPASAEAMWTSLTVDGVAAEPTLWGLRIAGRNVRDMQIDITLPTNQPMGQIAITRFGLGPDMASFVDSRPDWVLPSQAGDTRVRLMDLDAAIPPQP</sequence>
<dbReference type="PANTHER" id="PTHR12147">
    <property type="entry name" value="METALLOPEPTIDASE M28 FAMILY MEMBER"/>
    <property type="match status" value="1"/>
</dbReference>
<dbReference type="InterPro" id="IPR007484">
    <property type="entry name" value="Peptidase_M28"/>
</dbReference>
<proteinExistence type="predicted"/>
<keyword evidence="1" id="KW-0472">Membrane</keyword>
<feature type="transmembrane region" description="Helical" evidence="1">
    <location>
        <begin position="429"/>
        <end position="446"/>
    </location>
</feature>
<protein>
    <recommendedName>
        <fullName evidence="2">Peptidase M28 domain-containing protein</fullName>
    </recommendedName>
</protein>
<organism evidence="3 4">
    <name type="scientific">Algimonas arctica</name>
    <dbReference type="NCBI Taxonomy" id="1479486"/>
    <lineage>
        <taxon>Bacteria</taxon>
        <taxon>Pseudomonadati</taxon>
        <taxon>Pseudomonadota</taxon>
        <taxon>Alphaproteobacteria</taxon>
        <taxon>Maricaulales</taxon>
        <taxon>Robiginitomaculaceae</taxon>
        <taxon>Algimonas</taxon>
    </lineage>
</organism>
<dbReference type="SUPFAM" id="SSF53187">
    <property type="entry name" value="Zn-dependent exopeptidases"/>
    <property type="match status" value="1"/>
</dbReference>
<dbReference type="Pfam" id="PF04389">
    <property type="entry name" value="Peptidase_M28"/>
    <property type="match status" value="1"/>
</dbReference>
<dbReference type="PANTHER" id="PTHR12147:SF26">
    <property type="entry name" value="PEPTIDASE M28 DOMAIN-CONTAINING PROTEIN"/>
    <property type="match status" value="1"/>
</dbReference>
<dbReference type="Proteomes" id="UP000634004">
    <property type="component" value="Unassembled WGS sequence"/>
</dbReference>
<comment type="caution">
    <text evidence="3">The sequence shown here is derived from an EMBL/GenBank/DDBJ whole genome shotgun (WGS) entry which is preliminary data.</text>
</comment>
<accession>A0A8J3G365</accession>
<feature type="transmembrane region" description="Helical" evidence="1">
    <location>
        <begin position="361"/>
        <end position="384"/>
    </location>
</feature>
<evidence type="ECO:0000259" key="2">
    <source>
        <dbReference type="Pfam" id="PF04389"/>
    </source>
</evidence>
<keyword evidence="1" id="KW-1133">Transmembrane helix</keyword>
<feature type="transmembrane region" description="Helical" evidence="1">
    <location>
        <begin position="531"/>
        <end position="553"/>
    </location>
</feature>
<evidence type="ECO:0000313" key="4">
    <source>
        <dbReference type="Proteomes" id="UP000634004"/>
    </source>
</evidence>
<dbReference type="GO" id="GO:0006508">
    <property type="term" value="P:proteolysis"/>
    <property type="evidence" value="ECO:0007669"/>
    <property type="project" value="InterPro"/>
</dbReference>
<dbReference type="AlphaFoldDB" id="A0A8J3G365"/>
<evidence type="ECO:0000313" key="3">
    <source>
        <dbReference type="EMBL" id="GHB02748.1"/>
    </source>
</evidence>
<dbReference type="InterPro" id="IPR045175">
    <property type="entry name" value="M28_fam"/>
</dbReference>
<reference evidence="3" key="1">
    <citation type="journal article" date="2014" name="Int. J. Syst. Evol. Microbiol.">
        <title>Complete genome sequence of Corynebacterium casei LMG S-19264T (=DSM 44701T), isolated from a smear-ripened cheese.</title>
        <authorList>
            <consortium name="US DOE Joint Genome Institute (JGI-PGF)"/>
            <person name="Walter F."/>
            <person name="Albersmeier A."/>
            <person name="Kalinowski J."/>
            <person name="Ruckert C."/>
        </authorList>
    </citation>
    <scope>NUCLEOTIDE SEQUENCE</scope>
    <source>
        <strain evidence="3">KCTC 32513</strain>
    </source>
</reference>
<dbReference type="Gene3D" id="3.40.630.10">
    <property type="entry name" value="Zn peptidases"/>
    <property type="match status" value="1"/>
</dbReference>
<gene>
    <name evidence="3" type="ORF">GCM10009069_26840</name>
</gene>
<keyword evidence="4" id="KW-1185">Reference proteome</keyword>
<dbReference type="RefSeq" id="WP_189499296.1">
    <property type="nucleotide sequence ID" value="NZ_BMZH01000015.1"/>
</dbReference>
<feature type="transmembrane region" description="Helical" evidence="1">
    <location>
        <begin position="331"/>
        <end position="349"/>
    </location>
</feature>
<feature type="transmembrane region" description="Helical" evidence="1">
    <location>
        <begin position="396"/>
        <end position="417"/>
    </location>
</feature>
<reference evidence="3" key="2">
    <citation type="submission" date="2020-09" db="EMBL/GenBank/DDBJ databases">
        <authorList>
            <person name="Sun Q."/>
            <person name="Kim S."/>
        </authorList>
    </citation>
    <scope>NUCLEOTIDE SEQUENCE</scope>
    <source>
        <strain evidence="3">KCTC 32513</strain>
    </source>
</reference>
<feature type="transmembrane region" description="Helical" evidence="1">
    <location>
        <begin position="504"/>
        <end position="524"/>
    </location>
</feature>
<dbReference type="EMBL" id="BMZH01000015">
    <property type="protein sequence ID" value="GHB02748.1"/>
    <property type="molecule type" value="Genomic_DNA"/>
</dbReference>
<name>A0A8J3G365_9PROT</name>
<keyword evidence="1" id="KW-0812">Transmembrane</keyword>
<feature type="transmembrane region" description="Helical" evidence="1">
    <location>
        <begin position="476"/>
        <end position="498"/>
    </location>
</feature>
<feature type="transmembrane region" description="Helical" evidence="1">
    <location>
        <begin position="452"/>
        <end position="469"/>
    </location>
</feature>
<evidence type="ECO:0000256" key="1">
    <source>
        <dbReference type="SAM" id="Phobius"/>
    </source>
</evidence>
<feature type="domain" description="Peptidase M28" evidence="2">
    <location>
        <begin position="113"/>
        <end position="298"/>
    </location>
</feature>
<dbReference type="GO" id="GO:0008235">
    <property type="term" value="F:metalloexopeptidase activity"/>
    <property type="evidence" value="ECO:0007669"/>
    <property type="project" value="InterPro"/>
</dbReference>